<dbReference type="EMBL" id="VDMD01000013">
    <property type="protein sequence ID" value="TRM62375.1"/>
    <property type="molecule type" value="Genomic_DNA"/>
</dbReference>
<organism evidence="6 7">
    <name type="scientific">Schizophyllum amplum</name>
    <dbReference type="NCBI Taxonomy" id="97359"/>
    <lineage>
        <taxon>Eukaryota</taxon>
        <taxon>Fungi</taxon>
        <taxon>Dikarya</taxon>
        <taxon>Basidiomycota</taxon>
        <taxon>Agaricomycotina</taxon>
        <taxon>Agaricomycetes</taxon>
        <taxon>Agaricomycetidae</taxon>
        <taxon>Agaricales</taxon>
        <taxon>Schizophyllaceae</taxon>
        <taxon>Schizophyllum</taxon>
    </lineage>
</organism>
<evidence type="ECO:0008006" key="8">
    <source>
        <dbReference type="Google" id="ProtNLM"/>
    </source>
</evidence>
<dbReference type="STRING" id="97359.A0A550CC61"/>
<protein>
    <recommendedName>
        <fullName evidence="8">BAR domain-containing protein</fullName>
    </recommendedName>
</protein>
<dbReference type="OrthoDB" id="2159336at2759"/>
<dbReference type="Gene3D" id="2.30.30.40">
    <property type="entry name" value="SH3 Domains"/>
    <property type="match status" value="1"/>
</dbReference>
<dbReference type="GO" id="GO:0030479">
    <property type="term" value="C:actin cortical patch"/>
    <property type="evidence" value="ECO:0007669"/>
    <property type="project" value="TreeGrafter"/>
</dbReference>
<dbReference type="Proteomes" id="UP000320762">
    <property type="component" value="Unassembled WGS sequence"/>
</dbReference>
<feature type="region of interest" description="Disordered" evidence="3">
    <location>
        <begin position="288"/>
        <end position="385"/>
    </location>
</feature>
<dbReference type="Gene3D" id="1.20.1270.60">
    <property type="entry name" value="Arfaptin homology (AH) domain/BAR domain"/>
    <property type="match status" value="1"/>
</dbReference>
<dbReference type="InterPro" id="IPR046982">
    <property type="entry name" value="BIN3/RVS161-like"/>
</dbReference>
<keyword evidence="1 2" id="KW-0728">SH3 domain</keyword>
<name>A0A550CC61_9AGAR</name>
<feature type="compositionally biased region" description="Low complexity" evidence="3">
    <location>
        <begin position="358"/>
        <end position="369"/>
    </location>
</feature>
<dbReference type="InterPro" id="IPR036028">
    <property type="entry name" value="SH3-like_dom_sf"/>
</dbReference>
<dbReference type="GO" id="GO:1990528">
    <property type="term" value="C:Rvs161p-Rvs167p complex"/>
    <property type="evidence" value="ECO:0007669"/>
    <property type="project" value="TreeGrafter"/>
</dbReference>
<dbReference type="SMART" id="SM00721">
    <property type="entry name" value="BAR"/>
    <property type="match status" value="1"/>
</dbReference>
<dbReference type="InterPro" id="IPR001452">
    <property type="entry name" value="SH3_domain"/>
</dbReference>
<dbReference type="Pfam" id="PF03114">
    <property type="entry name" value="BAR"/>
    <property type="match status" value="1"/>
</dbReference>
<dbReference type="SMART" id="SM00326">
    <property type="entry name" value="SH3"/>
    <property type="match status" value="1"/>
</dbReference>
<dbReference type="PROSITE" id="PS51021">
    <property type="entry name" value="BAR"/>
    <property type="match status" value="1"/>
</dbReference>
<proteinExistence type="predicted"/>
<feature type="domain" description="BAR" evidence="5">
    <location>
        <begin position="15"/>
        <end position="247"/>
    </location>
</feature>
<feature type="compositionally biased region" description="Pro residues" evidence="3">
    <location>
        <begin position="370"/>
        <end position="384"/>
    </location>
</feature>
<gene>
    <name evidence="6" type="ORF">BD626DRAFT_499010</name>
</gene>
<dbReference type="PRINTS" id="PR00452">
    <property type="entry name" value="SH3DOMAIN"/>
</dbReference>
<dbReference type="SUPFAM" id="SSF103657">
    <property type="entry name" value="BAR/IMD domain-like"/>
    <property type="match status" value="1"/>
</dbReference>
<dbReference type="AlphaFoldDB" id="A0A550CC61"/>
<dbReference type="GO" id="GO:0097320">
    <property type="term" value="P:plasma membrane tubulation"/>
    <property type="evidence" value="ECO:0007669"/>
    <property type="project" value="TreeGrafter"/>
</dbReference>
<evidence type="ECO:0000256" key="3">
    <source>
        <dbReference type="SAM" id="MobiDB-lite"/>
    </source>
</evidence>
<dbReference type="SUPFAM" id="SSF50044">
    <property type="entry name" value="SH3-domain"/>
    <property type="match status" value="1"/>
</dbReference>
<evidence type="ECO:0000256" key="2">
    <source>
        <dbReference type="PROSITE-ProRule" id="PRU00192"/>
    </source>
</evidence>
<dbReference type="PROSITE" id="PS50002">
    <property type="entry name" value="SH3"/>
    <property type="match status" value="1"/>
</dbReference>
<dbReference type="InterPro" id="IPR004148">
    <property type="entry name" value="BAR_dom"/>
</dbReference>
<evidence type="ECO:0000259" key="5">
    <source>
        <dbReference type="PROSITE" id="PS51021"/>
    </source>
</evidence>
<comment type="caution">
    <text evidence="6">The sequence shown here is derived from an EMBL/GenBank/DDBJ whole genome shotgun (WGS) entry which is preliminary data.</text>
</comment>
<evidence type="ECO:0000313" key="7">
    <source>
        <dbReference type="Proteomes" id="UP000320762"/>
    </source>
</evidence>
<dbReference type="GO" id="GO:0006897">
    <property type="term" value="P:endocytosis"/>
    <property type="evidence" value="ECO:0007669"/>
    <property type="project" value="InterPro"/>
</dbReference>
<accession>A0A550CC61</accession>
<feature type="domain" description="SH3" evidence="4">
    <location>
        <begin position="386"/>
        <end position="445"/>
    </location>
</feature>
<dbReference type="FunFam" id="2.30.30.40:FF:000189">
    <property type="entry name" value="BAR adaptor protein RVS167"/>
    <property type="match status" value="1"/>
</dbReference>
<evidence type="ECO:0000259" key="4">
    <source>
        <dbReference type="PROSITE" id="PS50002"/>
    </source>
</evidence>
<dbReference type="GO" id="GO:0008289">
    <property type="term" value="F:lipid binding"/>
    <property type="evidence" value="ECO:0007669"/>
    <property type="project" value="TreeGrafter"/>
</dbReference>
<dbReference type="GO" id="GO:0043332">
    <property type="term" value="C:mating projection tip"/>
    <property type="evidence" value="ECO:0007669"/>
    <property type="project" value="TreeGrafter"/>
</dbReference>
<sequence length="445" mass="49163">MKGFTKAIKRTPHMLTTRVGMSKKSNDPEFEDYHRSFSILEKAAETMLKDIKSFTDSVNKLFTSGAEFSAHFAVIFRPISSEYDLIGRHPDAAHTLNNVDQYEGMMEELRSSVAPELELIESRIVGPVKELQAVMKMIRKTITKREHKLTDYDRHNNSLMKLRDKKEKSLSDEKNLFKLEQDCEVATNEYDYINTALKNDLPRFMTLSTQFVDPLWHSFFYMQLQIYYLILEKITSFGEEGKYDISNVPGQQIQSEYEEKRTNAWETIEELGIIKRIISVSRLVQQSRGEGTVSRTVSASSGGSGFSKAGPPPGRSVSASAASFKKAPPPPPGAKAAPAPPPPYSASASLSPGGGGASLSPSSSIAGKKAPPPPPPLKPKPKPAAPAVQYVTALYDFDAQADGDLSFKAGDRIEVVERTDNAEDWWTGRLGAQQGVFPGNYVQTS</sequence>
<dbReference type="PANTHER" id="PTHR47174:SF1">
    <property type="entry name" value="REDUCED VIABILITY UPON STARVATION PROTEIN 167"/>
    <property type="match status" value="1"/>
</dbReference>
<dbReference type="PANTHER" id="PTHR47174">
    <property type="entry name" value="BRIDGING INTEGRATOR 3"/>
    <property type="match status" value="1"/>
</dbReference>
<dbReference type="GO" id="GO:0031097">
    <property type="term" value="C:medial cortex"/>
    <property type="evidence" value="ECO:0007669"/>
    <property type="project" value="TreeGrafter"/>
</dbReference>
<dbReference type="CDD" id="cd07599">
    <property type="entry name" value="BAR_Rvs167p"/>
    <property type="match status" value="1"/>
</dbReference>
<reference evidence="6 7" key="1">
    <citation type="journal article" date="2019" name="New Phytol.">
        <title>Comparative genomics reveals unique wood-decay strategies and fruiting body development in the Schizophyllaceae.</title>
        <authorList>
            <person name="Almasi E."/>
            <person name="Sahu N."/>
            <person name="Krizsan K."/>
            <person name="Balint B."/>
            <person name="Kovacs G.M."/>
            <person name="Kiss B."/>
            <person name="Cseklye J."/>
            <person name="Drula E."/>
            <person name="Henrissat B."/>
            <person name="Nagy I."/>
            <person name="Chovatia M."/>
            <person name="Adam C."/>
            <person name="LaButti K."/>
            <person name="Lipzen A."/>
            <person name="Riley R."/>
            <person name="Grigoriev I.V."/>
            <person name="Nagy L.G."/>
        </authorList>
    </citation>
    <scope>NUCLEOTIDE SEQUENCE [LARGE SCALE GENOMIC DNA]</scope>
    <source>
        <strain evidence="6 7">NL-1724</strain>
    </source>
</reference>
<dbReference type="GO" id="GO:0051666">
    <property type="term" value="P:actin cortical patch localization"/>
    <property type="evidence" value="ECO:0007669"/>
    <property type="project" value="InterPro"/>
</dbReference>
<feature type="compositionally biased region" description="Low complexity" evidence="3">
    <location>
        <begin position="298"/>
        <end position="309"/>
    </location>
</feature>
<evidence type="ECO:0000313" key="6">
    <source>
        <dbReference type="EMBL" id="TRM62375.1"/>
    </source>
</evidence>
<keyword evidence="7" id="KW-1185">Reference proteome</keyword>
<dbReference type="Pfam" id="PF00018">
    <property type="entry name" value="SH3_1"/>
    <property type="match status" value="1"/>
</dbReference>
<evidence type="ECO:0000256" key="1">
    <source>
        <dbReference type="ARBA" id="ARBA00022443"/>
    </source>
</evidence>
<dbReference type="InterPro" id="IPR027267">
    <property type="entry name" value="AH/BAR_dom_sf"/>
</dbReference>
<feature type="compositionally biased region" description="Polar residues" evidence="3">
    <location>
        <begin position="288"/>
        <end position="297"/>
    </location>
</feature>
<feature type="compositionally biased region" description="Pro residues" evidence="3">
    <location>
        <begin position="327"/>
        <end position="344"/>
    </location>
</feature>